<evidence type="ECO:0000313" key="2">
    <source>
        <dbReference type="EMBL" id="CAG8476779.1"/>
    </source>
</evidence>
<dbReference type="Proteomes" id="UP000789901">
    <property type="component" value="Unassembled WGS sequence"/>
</dbReference>
<name>A0ABM8VY79_GIGMA</name>
<evidence type="ECO:0000256" key="1">
    <source>
        <dbReference type="SAM" id="MobiDB-lite"/>
    </source>
</evidence>
<sequence length="133" mass="15666">MDKDTNRFKNSFFHYNKAEQCEKKNGIEIEEQIIYPRKLSQKENIRRNQTINNRSAENDQSKKGISQHNHYKRFQKSKEVNAQPVESVNLHVTEKNICNDLNLKIICHNINGLKENNNKLVALADWALEEEID</sequence>
<feature type="non-terminal residue" evidence="2">
    <location>
        <position position="133"/>
    </location>
</feature>
<reference evidence="2 3" key="1">
    <citation type="submission" date="2021-06" db="EMBL/GenBank/DDBJ databases">
        <authorList>
            <person name="Kallberg Y."/>
            <person name="Tangrot J."/>
            <person name="Rosling A."/>
        </authorList>
    </citation>
    <scope>NUCLEOTIDE SEQUENCE [LARGE SCALE GENOMIC DNA]</scope>
    <source>
        <strain evidence="2 3">120-4 pot B 10/14</strain>
    </source>
</reference>
<proteinExistence type="predicted"/>
<feature type="region of interest" description="Disordered" evidence="1">
    <location>
        <begin position="44"/>
        <end position="69"/>
    </location>
</feature>
<comment type="caution">
    <text evidence="2">The sequence shown here is derived from an EMBL/GenBank/DDBJ whole genome shotgun (WGS) entry which is preliminary data.</text>
</comment>
<protein>
    <submittedName>
        <fullName evidence="2">14390_t:CDS:1</fullName>
    </submittedName>
</protein>
<keyword evidence="3" id="KW-1185">Reference proteome</keyword>
<organism evidence="2 3">
    <name type="scientific">Gigaspora margarita</name>
    <dbReference type="NCBI Taxonomy" id="4874"/>
    <lineage>
        <taxon>Eukaryota</taxon>
        <taxon>Fungi</taxon>
        <taxon>Fungi incertae sedis</taxon>
        <taxon>Mucoromycota</taxon>
        <taxon>Glomeromycotina</taxon>
        <taxon>Glomeromycetes</taxon>
        <taxon>Diversisporales</taxon>
        <taxon>Gigasporaceae</taxon>
        <taxon>Gigaspora</taxon>
    </lineage>
</organism>
<gene>
    <name evidence="2" type="ORF">GMARGA_LOCUS1041</name>
</gene>
<accession>A0ABM8VY79</accession>
<dbReference type="EMBL" id="CAJVQB010000234">
    <property type="protein sequence ID" value="CAG8476779.1"/>
    <property type="molecule type" value="Genomic_DNA"/>
</dbReference>
<evidence type="ECO:0000313" key="3">
    <source>
        <dbReference type="Proteomes" id="UP000789901"/>
    </source>
</evidence>